<feature type="region of interest" description="Disordered" evidence="1">
    <location>
        <begin position="38"/>
        <end position="150"/>
    </location>
</feature>
<dbReference type="Gramene" id="Psat03G0005000-T1">
    <property type="protein sequence ID" value="KAI5423679.1"/>
    <property type="gene ID" value="KIW84_030050"/>
</dbReference>
<feature type="region of interest" description="Disordered" evidence="1">
    <location>
        <begin position="375"/>
        <end position="414"/>
    </location>
</feature>
<gene>
    <name evidence="2" type="ORF">KIW84_030050</name>
</gene>
<keyword evidence="3" id="KW-1185">Reference proteome</keyword>
<proteinExistence type="predicted"/>
<feature type="region of interest" description="Disordered" evidence="1">
    <location>
        <begin position="199"/>
        <end position="253"/>
    </location>
</feature>
<feature type="compositionally biased region" description="Low complexity" evidence="1">
    <location>
        <begin position="38"/>
        <end position="48"/>
    </location>
</feature>
<reference evidence="2 3" key="1">
    <citation type="journal article" date="2022" name="Nat. Genet.">
        <title>Improved pea reference genome and pan-genome highlight genomic features and evolutionary characteristics.</title>
        <authorList>
            <person name="Yang T."/>
            <person name="Liu R."/>
            <person name="Luo Y."/>
            <person name="Hu S."/>
            <person name="Wang D."/>
            <person name="Wang C."/>
            <person name="Pandey M.K."/>
            <person name="Ge S."/>
            <person name="Xu Q."/>
            <person name="Li N."/>
            <person name="Li G."/>
            <person name="Huang Y."/>
            <person name="Saxena R.K."/>
            <person name="Ji Y."/>
            <person name="Li M."/>
            <person name="Yan X."/>
            <person name="He Y."/>
            <person name="Liu Y."/>
            <person name="Wang X."/>
            <person name="Xiang C."/>
            <person name="Varshney R.K."/>
            <person name="Ding H."/>
            <person name="Gao S."/>
            <person name="Zong X."/>
        </authorList>
    </citation>
    <scope>NUCLEOTIDE SEQUENCE [LARGE SCALE GENOMIC DNA]</scope>
    <source>
        <strain evidence="2 3">cv. Zhongwan 6</strain>
    </source>
</reference>
<feature type="compositionally biased region" description="Low complexity" evidence="1">
    <location>
        <begin position="312"/>
        <end position="329"/>
    </location>
</feature>
<dbReference type="Proteomes" id="UP001058974">
    <property type="component" value="Chromosome 3"/>
</dbReference>
<feature type="region of interest" description="Disordered" evidence="1">
    <location>
        <begin position="284"/>
        <end position="329"/>
    </location>
</feature>
<feature type="compositionally biased region" description="Polar residues" evidence="1">
    <location>
        <begin position="220"/>
        <end position="240"/>
    </location>
</feature>
<organism evidence="2 3">
    <name type="scientific">Pisum sativum</name>
    <name type="common">Garden pea</name>
    <name type="synonym">Lathyrus oleraceus</name>
    <dbReference type="NCBI Taxonomy" id="3888"/>
    <lineage>
        <taxon>Eukaryota</taxon>
        <taxon>Viridiplantae</taxon>
        <taxon>Streptophyta</taxon>
        <taxon>Embryophyta</taxon>
        <taxon>Tracheophyta</taxon>
        <taxon>Spermatophyta</taxon>
        <taxon>Magnoliopsida</taxon>
        <taxon>eudicotyledons</taxon>
        <taxon>Gunneridae</taxon>
        <taxon>Pentapetalae</taxon>
        <taxon>rosids</taxon>
        <taxon>fabids</taxon>
        <taxon>Fabales</taxon>
        <taxon>Fabaceae</taxon>
        <taxon>Papilionoideae</taxon>
        <taxon>50 kb inversion clade</taxon>
        <taxon>NPAAA clade</taxon>
        <taxon>Hologalegina</taxon>
        <taxon>IRL clade</taxon>
        <taxon>Fabeae</taxon>
        <taxon>Lathyrus</taxon>
    </lineage>
</organism>
<dbReference type="InterPro" id="IPR044798">
    <property type="entry name" value="EAF1A/B"/>
</dbReference>
<feature type="compositionally biased region" description="Low complexity" evidence="1">
    <location>
        <begin position="116"/>
        <end position="150"/>
    </location>
</feature>
<sequence>MTLLLQCTSHPHLQGPNHTTNSQQAYAIRLAKERQLHQQRYIQQQQQQLAATNAPIPHGQAQSSQAQSQSSSQQVSVSPATPSSPLTPMSSQHQQQKHHLPQPGFSRNPGSSVTSQAVKQRQRQAQQRQYQQPARQHPNQPQHAQAQQQAKLLKGMGRGNMLIYQNDSVDPSHINGLSVASGSQPVEKGDQITQMMQGQTLYPGSGLDPSQPPKPPVSAHPSNNCQLQQKLHSGSTSSSLKQHKPLASSSDSNIQIPVSPVYFRSYSYINTACCCCSQPSPTAGAISDTGHSESLSASQPDSLKIDQQPGNSASQVSTSTSMSQGSMDSASVLAVAHTASSQWKSSEPPFGSPNPVIQVSSVEGTSIGNSAATESLTVNQGQDPRQSSANLPSHAQPNTCVPERKRNSTEQSGVNVDGNVLAASNVNNSSVKLMNRVDDVVPTSLHFSDSSTLLNQNQNQNMFPNWGATQINNNNPSVSLVTLPSQPLPHQHGSMHGFKPFHVRTCKVAIISSREMVYRSSVHHHSQCGSNKYIHYGCHLTSYLTTSITNLTNNGST</sequence>
<dbReference type="PANTHER" id="PTHR46774">
    <property type="entry name" value="CHROMATIN MODIFICATION-RELATED PROTEIN EAF1 A-RELATED"/>
    <property type="match status" value="1"/>
</dbReference>
<dbReference type="EMBL" id="JAMSHJ010000003">
    <property type="protein sequence ID" value="KAI5423679.1"/>
    <property type="molecule type" value="Genomic_DNA"/>
</dbReference>
<feature type="compositionally biased region" description="Polar residues" evidence="1">
    <location>
        <begin position="292"/>
        <end position="301"/>
    </location>
</feature>
<evidence type="ECO:0000256" key="1">
    <source>
        <dbReference type="SAM" id="MobiDB-lite"/>
    </source>
</evidence>
<accession>A0A9D4XPD3</accession>
<feature type="compositionally biased region" description="Polar residues" evidence="1">
    <location>
        <begin position="375"/>
        <end position="399"/>
    </location>
</feature>
<dbReference type="PANTHER" id="PTHR46774:SF3">
    <property type="entry name" value="CHROMATIN MODIFICATION-RELATED PROTEIN EAF1 A-RELATED"/>
    <property type="match status" value="1"/>
</dbReference>
<dbReference type="GO" id="GO:0035267">
    <property type="term" value="C:NuA4 histone acetyltransferase complex"/>
    <property type="evidence" value="ECO:0007669"/>
    <property type="project" value="InterPro"/>
</dbReference>
<evidence type="ECO:0000313" key="3">
    <source>
        <dbReference type="Proteomes" id="UP001058974"/>
    </source>
</evidence>
<dbReference type="AlphaFoldDB" id="A0A9D4XPD3"/>
<feature type="compositionally biased region" description="Low complexity" evidence="1">
    <location>
        <begin position="60"/>
        <end position="94"/>
    </location>
</feature>
<name>A0A9D4XPD3_PEA</name>
<comment type="caution">
    <text evidence="2">The sequence shown here is derived from an EMBL/GenBank/DDBJ whole genome shotgun (WGS) entry which is preliminary data.</text>
</comment>
<evidence type="ECO:0000313" key="2">
    <source>
        <dbReference type="EMBL" id="KAI5423679.1"/>
    </source>
</evidence>
<protein>
    <submittedName>
        <fullName evidence="2">Uncharacterized protein</fullName>
    </submittedName>
</protein>